<dbReference type="InterPro" id="IPR011006">
    <property type="entry name" value="CheY-like_superfamily"/>
</dbReference>
<evidence type="ECO:0000256" key="2">
    <source>
        <dbReference type="ARBA" id="ARBA00023015"/>
    </source>
</evidence>
<dbReference type="InterPro" id="IPR016032">
    <property type="entry name" value="Sig_transdc_resp-reg_C-effctor"/>
</dbReference>
<accession>A0A9W6IKP4</accession>
<dbReference type="Gene3D" id="3.40.50.2300">
    <property type="match status" value="1"/>
</dbReference>
<dbReference type="PROSITE" id="PS00622">
    <property type="entry name" value="HTH_LUXR_1"/>
    <property type="match status" value="1"/>
</dbReference>
<dbReference type="PROSITE" id="PS50110">
    <property type="entry name" value="RESPONSE_REGULATORY"/>
    <property type="match status" value="1"/>
</dbReference>
<evidence type="ECO:0000256" key="4">
    <source>
        <dbReference type="ARBA" id="ARBA00023163"/>
    </source>
</evidence>
<comment type="caution">
    <text evidence="8">The sequence shown here is derived from an EMBL/GenBank/DDBJ whole genome shotgun (WGS) entry which is preliminary data.</text>
</comment>
<feature type="modified residue" description="4-aspartylphosphate" evidence="5">
    <location>
        <position position="60"/>
    </location>
</feature>
<keyword evidence="2" id="KW-0805">Transcription regulation</keyword>
<dbReference type="Proteomes" id="UP001143486">
    <property type="component" value="Unassembled WGS sequence"/>
</dbReference>
<proteinExistence type="predicted"/>
<reference evidence="8" key="2">
    <citation type="submission" date="2023-01" db="EMBL/GenBank/DDBJ databases">
        <authorList>
            <person name="Sun Q."/>
            <person name="Evtushenko L."/>
        </authorList>
    </citation>
    <scope>NUCLEOTIDE SEQUENCE</scope>
    <source>
        <strain evidence="8">VKM B-1513</strain>
    </source>
</reference>
<dbReference type="PRINTS" id="PR00038">
    <property type="entry name" value="HTHLUXR"/>
</dbReference>
<dbReference type="GO" id="GO:0000160">
    <property type="term" value="P:phosphorelay signal transduction system"/>
    <property type="evidence" value="ECO:0007669"/>
    <property type="project" value="InterPro"/>
</dbReference>
<dbReference type="InterPro" id="IPR039420">
    <property type="entry name" value="WalR-like"/>
</dbReference>
<keyword evidence="3 8" id="KW-0238">DNA-binding</keyword>
<evidence type="ECO:0000313" key="8">
    <source>
        <dbReference type="EMBL" id="GLK51039.1"/>
    </source>
</evidence>
<dbReference type="SUPFAM" id="SSF52172">
    <property type="entry name" value="CheY-like"/>
    <property type="match status" value="1"/>
</dbReference>
<protein>
    <submittedName>
        <fullName evidence="8">DNA-binding response regulator</fullName>
    </submittedName>
</protein>
<dbReference type="SMART" id="SM00448">
    <property type="entry name" value="REC"/>
    <property type="match status" value="1"/>
</dbReference>
<feature type="domain" description="HTH luxR-type" evidence="6">
    <location>
        <begin position="145"/>
        <end position="210"/>
    </location>
</feature>
<organism evidence="8 9">
    <name type="scientific">Maricaulis virginensis</name>
    <dbReference type="NCBI Taxonomy" id="144022"/>
    <lineage>
        <taxon>Bacteria</taxon>
        <taxon>Pseudomonadati</taxon>
        <taxon>Pseudomonadota</taxon>
        <taxon>Alphaproteobacteria</taxon>
        <taxon>Maricaulales</taxon>
        <taxon>Maricaulaceae</taxon>
        <taxon>Maricaulis</taxon>
    </lineage>
</organism>
<dbReference type="Pfam" id="PF00196">
    <property type="entry name" value="GerE"/>
    <property type="match status" value="1"/>
</dbReference>
<dbReference type="EMBL" id="BSFE01000001">
    <property type="protein sequence ID" value="GLK51039.1"/>
    <property type="molecule type" value="Genomic_DNA"/>
</dbReference>
<name>A0A9W6IKP4_9PROT</name>
<dbReference type="InterPro" id="IPR058245">
    <property type="entry name" value="NreC/VraR/RcsB-like_REC"/>
</dbReference>
<dbReference type="PROSITE" id="PS50043">
    <property type="entry name" value="HTH_LUXR_2"/>
    <property type="match status" value="1"/>
</dbReference>
<sequence>MTKVENSRRVVVIDDHAIVREAVSGTIAMQAGYELAGSAEDGESAIVLLQEQQPDIAVVDFALPDMTGLEVIERVREAGSHTRFLLLTGSHMDERERAALAAVADGFMHKEAGRDSLLAAIDAVAEAPPHRTPKRQPDADEEEGGVLKAGSLTVRERDVLREIARGHSVDTIADNLAVRVSTVRKHRENIMAKLGLNSTAQLVRAAMQIGQY</sequence>
<dbReference type="PANTHER" id="PTHR43214">
    <property type="entry name" value="TWO-COMPONENT RESPONSE REGULATOR"/>
    <property type="match status" value="1"/>
</dbReference>
<keyword evidence="9" id="KW-1185">Reference proteome</keyword>
<dbReference type="RefSeq" id="WP_271185432.1">
    <property type="nucleotide sequence ID" value="NZ_BSFE01000001.1"/>
</dbReference>
<evidence type="ECO:0000256" key="1">
    <source>
        <dbReference type="ARBA" id="ARBA00022553"/>
    </source>
</evidence>
<dbReference type="GO" id="GO:0006355">
    <property type="term" value="P:regulation of DNA-templated transcription"/>
    <property type="evidence" value="ECO:0007669"/>
    <property type="project" value="InterPro"/>
</dbReference>
<dbReference type="Gene3D" id="1.10.10.10">
    <property type="entry name" value="Winged helix-like DNA-binding domain superfamily/Winged helix DNA-binding domain"/>
    <property type="match status" value="1"/>
</dbReference>
<dbReference type="PANTHER" id="PTHR43214:SF41">
    <property type="entry name" value="NITRATE_NITRITE RESPONSE REGULATOR PROTEIN NARP"/>
    <property type="match status" value="1"/>
</dbReference>
<evidence type="ECO:0000259" key="7">
    <source>
        <dbReference type="PROSITE" id="PS50110"/>
    </source>
</evidence>
<dbReference type="AlphaFoldDB" id="A0A9W6IKP4"/>
<dbReference type="InterPro" id="IPR001789">
    <property type="entry name" value="Sig_transdc_resp-reg_receiver"/>
</dbReference>
<evidence type="ECO:0000259" key="6">
    <source>
        <dbReference type="PROSITE" id="PS50043"/>
    </source>
</evidence>
<dbReference type="InterPro" id="IPR036388">
    <property type="entry name" value="WH-like_DNA-bd_sf"/>
</dbReference>
<reference evidence="8" key="1">
    <citation type="journal article" date="2014" name="Int. J. Syst. Evol. Microbiol.">
        <title>Complete genome sequence of Corynebacterium casei LMG S-19264T (=DSM 44701T), isolated from a smear-ripened cheese.</title>
        <authorList>
            <consortium name="US DOE Joint Genome Institute (JGI-PGF)"/>
            <person name="Walter F."/>
            <person name="Albersmeier A."/>
            <person name="Kalinowski J."/>
            <person name="Ruckert C."/>
        </authorList>
    </citation>
    <scope>NUCLEOTIDE SEQUENCE</scope>
    <source>
        <strain evidence="8">VKM B-1513</strain>
    </source>
</reference>
<keyword evidence="4" id="KW-0804">Transcription</keyword>
<dbReference type="Pfam" id="PF00072">
    <property type="entry name" value="Response_reg"/>
    <property type="match status" value="1"/>
</dbReference>
<gene>
    <name evidence="8" type="ORF">GCM10017621_05470</name>
</gene>
<dbReference type="InterPro" id="IPR000792">
    <property type="entry name" value="Tscrpt_reg_LuxR_C"/>
</dbReference>
<keyword evidence="1 5" id="KW-0597">Phosphoprotein</keyword>
<dbReference type="CDD" id="cd17535">
    <property type="entry name" value="REC_NarL-like"/>
    <property type="match status" value="1"/>
</dbReference>
<evidence type="ECO:0000256" key="5">
    <source>
        <dbReference type="PROSITE-ProRule" id="PRU00169"/>
    </source>
</evidence>
<evidence type="ECO:0000313" key="9">
    <source>
        <dbReference type="Proteomes" id="UP001143486"/>
    </source>
</evidence>
<dbReference type="SMART" id="SM00421">
    <property type="entry name" value="HTH_LUXR"/>
    <property type="match status" value="1"/>
</dbReference>
<dbReference type="SUPFAM" id="SSF46894">
    <property type="entry name" value="C-terminal effector domain of the bipartite response regulators"/>
    <property type="match status" value="1"/>
</dbReference>
<feature type="domain" description="Response regulatory" evidence="7">
    <location>
        <begin position="9"/>
        <end position="125"/>
    </location>
</feature>
<evidence type="ECO:0000256" key="3">
    <source>
        <dbReference type="ARBA" id="ARBA00023125"/>
    </source>
</evidence>
<dbReference type="GO" id="GO:0003677">
    <property type="term" value="F:DNA binding"/>
    <property type="evidence" value="ECO:0007669"/>
    <property type="project" value="UniProtKB-KW"/>
</dbReference>
<dbReference type="CDD" id="cd06170">
    <property type="entry name" value="LuxR_C_like"/>
    <property type="match status" value="1"/>
</dbReference>